<evidence type="ECO:0000256" key="1">
    <source>
        <dbReference type="SAM" id="MobiDB-lite"/>
    </source>
</evidence>
<organism evidence="2 3">
    <name type="scientific">Streptomyces prasinus</name>
    <dbReference type="NCBI Taxonomy" id="67345"/>
    <lineage>
        <taxon>Bacteria</taxon>
        <taxon>Bacillati</taxon>
        <taxon>Actinomycetota</taxon>
        <taxon>Actinomycetes</taxon>
        <taxon>Kitasatosporales</taxon>
        <taxon>Streptomycetaceae</taxon>
        <taxon>Streptomyces</taxon>
    </lineage>
</organism>
<sequence length="411" mass="44026">MAEAAPEDARGILLRGAPGGETWAYVAFSLSPVPLPGGHYPEFSEAPRRADRVAAERAWLAALWTDRTTARWDLRFITDPVSGRIETAVVAQLYGADRAAAVRAARDALPALSRFPAHVTGARVEDTAEIERLLAPFVPEWGAIAEIRKRVTCRTLTRTWGEERIATAVSRFDARAPSWNRIWAHLAAEPRRTVVSVCLEPCSAPPGLTEGLTMRAQAFGTLAVPGPPDPMYGGPVPGDPFAREAHGLYDAASRRYTGRLHRARVSVAVEGGAPVSDVLTGLIAHTVAPETSGAVVVRPRDGEDHRVACGNLLGVNRDWQHGAYWQEVPAFLQTTSGRQLWLSDPGTVAALTDLVDADEAAAVFRLPHEEPGEPELFALGRRAPDTSLRGALTGNTDGGWTDLGTGLGTGP</sequence>
<accession>A0ABX6AWC7</accession>
<evidence type="ECO:0000313" key="3">
    <source>
        <dbReference type="Proteomes" id="UP000326041"/>
    </source>
</evidence>
<protein>
    <submittedName>
        <fullName evidence="2">Uncharacterized protein</fullName>
    </submittedName>
</protein>
<proteinExistence type="predicted"/>
<keyword evidence="3" id="KW-1185">Reference proteome</keyword>
<dbReference type="RefSeq" id="WP_055607203.1">
    <property type="nucleotide sequence ID" value="NZ_CP023697.1"/>
</dbReference>
<evidence type="ECO:0000313" key="2">
    <source>
        <dbReference type="EMBL" id="QEV07053.1"/>
    </source>
</evidence>
<feature type="compositionally biased region" description="Low complexity" evidence="1">
    <location>
        <begin position="392"/>
        <end position="404"/>
    </location>
</feature>
<dbReference type="GeneID" id="95536165"/>
<reference evidence="2 3" key="1">
    <citation type="submission" date="2017-09" db="EMBL/GenBank/DDBJ databases">
        <authorList>
            <person name="Lee N."/>
            <person name="Cho B.-K."/>
        </authorList>
    </citation>
    <scope>NUCLEOTIDE SEQUENCE [LARGE SCALE GENOMIC DNA]</scope>
    <source>
        <strain evidence="2 3">ATCC 13879</strain>
    </source>
</reference>
<dbReference type="Proteomes" id="UP000326041">
    <property type="component" value="Chromosome"/>
</dbReference>
<gene>
    <name evidence="2" type="ORF">CP972_16635</name>
</gene>
<dbReference type="EMBL" id="CP023697">
    <property type="protein sequence ID" value="QEV07053.1"/>
    <property type="molecule type" value="Genomic_DNA"/>
</dbReference>
<feature type="region of interest" description="Disordered" evidence="1">
    <location>
        <begin position="390"/>
        <end position="411"/>
    </location>
</feature>
<name>A0ABX6AWC7_9ACTN</name>